<name>A0A0F9F4Y7_9ZZZZ</name>
<protein>
    <submittedName>
        <fullName evidence="1">Uncharacterized protein</fullName>
    </submittedName>
</protein>
<reference evidence="1" key="1">
    <citation type="journal article" date="2015" name="Nature">
        <title>Complex archaea that bridge the gap between prokaryotes and eukaryotes.</title>
        <authorList>
            <person name="Spang A."/>
            <person name="Saw J.H."/>
            <person name="Jorgensen S.L."/>
            <person name="Zaremba-Niedzwiedzka K."/>
            <person name="Martijn J."/>
            <person name="Lind A.E."/>
            <person name="van Eijk R."/>
            <person name="Schleper C."/>
            <person name="Guy L."/>
            <person name="Ettema T.J."/>
        </authorList>
    </citation>
    <scope>NUCLEOTIDE SEQUENCE</scope>
</reference>
<comment type="caution">
    <text evidence="1">The sequence shown here is derived from an EMBL/GenBank/DDBJ whole genome shotgun (WGS) entry which is preliminary data.</text>
</comment>
<accession>A0A0F9F4Y7</accession>
<organism evidence="1">
    <name type="scientific">marine sediment metagenome</name>
    <dbReference type="NCBI Taxonomy" id="412755"/>
    <lineage>
        <taxon>unclassified sequences</taxon>
        <taxon>metagenomes</taxon>
        <taxon>ecological metagenomes</taxon>
    </lineage>
</organism>
<dbReference type="EMBL" id="LAZR01022594">
    <property type="protein sequence ID" value="KKL81328.1"/>
    <property type="molecule type" value="Genomic_DNA"/>
</dbReference>
<evidence type="ECO:0000313" key="1">
    <source>
        <dbReference type="EMBL" id="KKL81328.1"/>
    </source>
</evidence>
<dbReference type="AlphaFoldDB" id="A0A0F9F4Y7"/>
<sequence>MIEILKHMVSSIEKDSVIERIEAEAILEDAPTQSGWMTKVDTGKRILTVYYSSEPAPGPVSGGV</sequence>
<proteinExistence type="predicted"/>
<gene>
    <name evidence="1" type="ORF">LCGC14_1995890</name>
</gene>